<evidence type="ECO:0000256" key="3">
    <source>
        <dbReference type="ARBA" id="ARBA00022692"/>
    </source>
</evidence>
<dbReference type="PANTHER" id="PTHR11266:SF121">
    <property type="entry name" value="OS09G0315000 PROTEIN"/>
    <property type="match status" value="1"/>
</dbReference>
<reference evidence="8 9" key="1">
    <citation type="journal article" date="2015" name="Genome Biol. Evol.">
        <title>Comparative Genomics of a Bacterivorous Green Alga Reveals Evolutionary Causalities and Consequences of Phago-Mixotrophic Mode of Nutrition.</title>
        <authorList>
            <person name="Burns J.A."/>
            <person name="Paasch A."/>
            <person name="Narechania A."/>
            <person name="Kim E."/>
        </authorList>
    </citation>
    <scope>NUCLEOTIDE SEQUENCE [LARGE SCALE GENOMIC DNA]</scope>
    <source>
        <strain evidence="8 9">PLY_AMNH</strain>
    </source>
</reference>
<dbReference type="AlphaFoldDB" id="A0AAE0G5F1"/>
<protein>
    <submittedName>
        <fullName evidence="8">Uncharacterized protein</fullName>
    </submittedName>
</protein>
<evidence type="ECO:0000256" key="6">
    <source>
        <dbReference type="RuleBase" id="RU363053"/>
    </source>
</evidence>
<evidence type="ECO:0000256" key="7">
    <source>
        <dbReference type="SAM" id="MobiDB-lite"/>
    </source>
</evidence>
<dbReference type="InterPro" id="IPR007248">
    <property type="entry name" value="Mpv17_PMP22"/>
</dbReference>
<evidence type="ECO:0000256" key="5">
    <source>
        <dbReference type="ARBA" id="ARBA00023136"/>
    </source>
</evidence>
<keyword evidence="5 6" id="KW-0472">Membrane</keyword>
<keyword evidence="4 6" id="KW-1133">Transmembrane helix</keyword>
<name>A0AAE0G5F1_9CHLO</name>
<accession>A0AAE0G5F1</accession>
<organism evidence="8 9">
    <name type="scientific">Cymbomonas tetramitiformis</name>
    <dbReference type="NCBI Taxonomy" id="36881"/>
    <lineage>
        <taxon>Eukaryota</taxon>
        <taxon>Viridiplantae</taxon>
        <taxon>Chlorophyta</taxon>
        <taxon>Pyramimonadophyceae</taxon>
        <taxon>Pyramimonadales</taxon>
        <taxon>Pyramimonadaceae</taxon>
        <taxon>Cymbomonas</taxon>
    </lineage>
</organism>
<dbReference type="GO" id="GO:0016020">
    <property type="term" value="C:membrane"/>
    <property type="evidence" value="ECO:0007669"/>
    <property type="project" value="UniProtKB-SubCell"/>
</dbReference>
<feature type="transmembrane region" description="Helical" evidence="6">
    <location>
        <begin position="42"/>
        <end position="59"/>
    </location>
</feature>
<evidence type="ECO:0000256" key="4">
    <source>
        <dbReference type="ARBA" id="ARBA00022989"/>
    </source>
</evidence>
<evidence type="ECO:0000313" key="8">
    <source>
        <dbReference type="EMBL" id="KAK3271590.1"/>
    </source>
</evidence>
<dbReference type="Pfam" id="PF04117">
    <property type="entry name" value="Mpv17_PMP22"/>
    <property type="match status" value="1"/>
</dbReference>
<comment type="caution">
    <text evidence="8">The sequence shown here is derived from an EMBL/GenBank/DDBJ whole genome shotgun (WGS) entry which is preliminary data.</text>
</comment>
<dbReference type="PANTHER" id="PTHR11266">
    <property type="entry name" value="PEROXISOMAL MEMBRANE PROTEIN 2, PXMP2 MPV17"/>
    <property type="match status" value="1"/>
</dbReference>
<comment type="caution">
    <text evidence="6">Lacks conserved residue(s) required for the propagation of feature annotation.</text>
</comment>
<evidence type="ECO:0000313" key="9">
    <source>
        <dbReference type="Proteomes" id="UP001190700"/>
    </source>
</evidence>
<dbReference type="EMBL" id="LGRX02009581">
    <property type="protein sequence ID" value="KAK3271590.1"/>
    <property type="molecule type" value="Genomic_DNA"/>
</dbReference>
<gene>
    <name evidence="8" type="ORF">CYMTET_20071</name>
</gene>
<proteinExistence type="inferred from homology"/>
<evidence type="ECO:0000256" key="2">
    <source>
        <dbReference type="ARBA" id="ARBA00006824"/>
    </source>
</evidence>
<dbReference type="GO" id="GO:0005737">
    <property type="term" value="C:cytoplasm"/>
    <property type="evidence" value="ECO:0007669"/>
    <property type="project" value="TreeGrafter"/>
</dbReference>
<comment type="subcellular location">
    <subcellularLocation>
        <location evidence="1">Membrane</location>
        <topology evidence="1">Multi-pass membrane protein</topology>
    </subcellularLocation>
</comment>
<feature type="compositionally biased region" description="Polar residues" evidence="7">
    <location>
        <begin position="296"/>
        <end position="313"/>
    </location>
</feature>
<keyword evidence="3 6" id="KW-0812">Transmembrane</keyword>
<evidence type="ECO:0000256" key="1">
    <source>
        <dbReference type="ARBA" id="ARBA00004141"/>
    </source>
</evidence>
<keyword evidence="9" id="KW-1185">Reference proteome</keyword>
<dbReference type="Proteomes" id="UP001190700">
    <property type="component" value="Unassembled WGS sequence"/>
</dbReference>
<sequence length="313" mass="35189">MHPLLVPAIITGVTYAIADWISQTYEGRFALDFDRDRILRSAAIGFFVLGPFAHLYYTLQDTAFMHFFPDSPKYTIPMKICFDQTFYAAAYNVMFYSCQGLLRGNSVQTVLSDIRNQFWRLLKAGWKLWPFVHCFTYTIIPTEHKVLWVDGVEIIWASILCIIVNEKRQEAVDAVVALDGTAAKEGVISSVSSYISEVREEQWSEELLPEEEKTVQASTDIAAPKLLEAIDVEELAFSELSELVKQETDQLNSGFYSELDMVTPDSDLNEKIQIADKLEAVLAEVETIESEVEPPVSTQGESKSTVDTSGPSI</sequence>
<comment type="similarity">
    <text evidence="2 6">Belongs to the peroxisomal membrane protein PXMP2/4 family.</text>
</comment>
<feature type="region of interest" description="Disordered" evidence="7">
    <location>
        <begin position="288"/>
        <end position="313"/>
    </location>
</feature>